<organism evidence="2 3">
    <name type="scientific">Malus domestica</name>
    <name type="common">Apple</name>
    <name type="synonym">Pyrus malus</name>
    <dbReference type="NCBI Taxonomy" id="3750"/>
    <lineage>
        <taxon>Eukaryota</taxon>
        <taxon>Viridiplantae</taxon>
        <taxon>Streptophyta</taxon>
        <taxon>Embryophyta</taxon>
        <taxon>Tracheophyta</taxon>
        <taxon>Spermatophyta</taxon>
        <taxon>Magnoliopsida</taxon>
        <taxon>eudicotyledons</taxon>
        <taxon>Gunneridae</taxon>
        <taxon>Pentapetalae</taxon>
        <taxon>rosids</taxon>
        <taxon>fabids</taxon>
        <taxon>Rosales</taxon>
        <taxon>Rosaceae</taxon>
        <taxon>Amygdaloideae</taxon>
        <taxon>Maleae</taxon>
        <taxon>Malus</taxon>
    </lineage>
</organism>
<evidence type="ECO:0000313" key="3">
    <source>
        <dbReference type="Proteomes" id="UP000290289"/>
    </source>
</evidence>
<comment type="caution">
    <text evidence="2">The sequence shown here is derived from an EMBL/GenBank/DDBJ whole genome shotgun (WGS) entry which is preliminary data.</text>
</comment>
<feature type="signal peptide" evidence="1">
    <location>
        <begin position="1"/>
        <end position="27"/>
    </location>
</feature>
<feature type="chain" id="PRO_5019737509" evidence="1">
    <location>
        <begin position="28"/>
        <end position="70"/>
    </location>
</feature>
<reference evidence="2 3" key="1">
    <citation type="submission" date="2018-10" db="EMBL/GenBank/DDBJ databases">
        <title>A high-quality apple genome assembly.</title>
        <authorList>
            <person name="Hu J."/>
        </authorList>
    </citation>
    <scope>NUCLEOTIDE SEQUENCE [LARGE SCALE GENOMIC DNA]</scope>
    <source>
        <strain evidence="3">cv. HFTH1</strain>
        <tissue evidence="2">Young leaf</tissue>
    </source>
</reference>
<gene>
    <name evidence="2" type="ORF">DVH24_019536</name>
</gene>
<dbReference type="AlphaFoldDB" id="A0A498HYE6"/>
<name>A0A498HYE6_MALDO</name>
<evidence type="ECO:0000256" key="1">
    <source>
        <dbReference type="SAM" id="SignalP"/>
    </source>
</evidence>
<proteinExistence type="predicted"/>
<accession>A0A498HYE6</accession>
<dbReference type="EMBL" id="RDQH01000340">
    <property type="protein sequence ID" value="RXH76648.1"/>
    <property type="molecule type" value="Genomic_DNA"/>
</dbReference>
<keyword evidence="1" id="KW-0732">Signal</keyword>
<protein>
    <submittedName>
        <fullName evidence="2">Uncharacterized protein</fullName>
    </submittedName>
</protein>
<dbReference type="Proteomes" id="UP000290289">
    <property type="component" value="Chromosome 14"/>
</dbReference>
<keyword evidence="3" id="KW-1185">Reference proteome</keyword>
<sequence>MACFGTIPAKVLVIMVAALLYATKITADDSAITPSPLLETGTAFALPVMHGYLPKIYKEFYKLVSDGGPI</sequence>
<evidence type="ECO:0000313" key="2">
    <source>
        <dbReference type="EMBL" id="RXH76648.1"/>
    </source>
</evidence>